<dbReference type="PANTHER" id="PTHR31506">
    <property type="entry name" value="BES1/BZR1 HOMOLOG PROTEIN 3-RELATED"/>
    <property type="match status" value="1"/>
</dbReference>
<evidence type="ECO:0000313" key="8">
    <source>
        <dbReference type="Proteomes" id="UP000822688"/>
    </source>
</evidence>
<name>A0A8T0H8Z2_CERPU</name>
<dbReference type="EMBL" id="CM026428">
    <property type="protein sequence ID" value="KAG0567316.1"/>
    <property type="molecule type" value="Genomic_DNA"/>
</dbReference>
<feature type="domain" description="BES1/BZR1 plant transcription factor N-terminal" evidence="6">
    <location>
        <begin position="4"/>
        <end position="98"/>
    </location>
</feature>
<evidence type="ECO:0000259" key="6">
    <source>
        <dbReference type="Pfam" id="PF05687"/>
    </source>
</evidence>
<dbReference type="GO" id="GO:0006351">
    <property type="term" value="P:DNA-templated transcription"/>
    <property type="evidence" value="ECO:0007669"/>
    <property type="project" value="InterPro"/>
</dbReference>
<feature type="compositionally biased region" description="Polar residues" evidence="5">
    <location>
        <begin position="78"/>
        <end position="98"/>
    </location>
</feature>
<dbReference type="GO" id="GO:0003677">
    <property type="term" value="F:DNA binding"/>
    <property type="evidence" value="ECO:0007669"/>
    <property type="project" value="UniProtKB-KW"/>
</dbReference>
<evidence type="ECO:0000256" key="5">
    <source>
        <dbReference type="SAM" id="MobiDB-lite"/>
    </source>
</evidence>
<keyword evidence="2" id="KW-0805">Transcription regulation</keyword>
<comment type="caution">
    <text evidence="7">The sequence shown here is derived from an EMBL/GenBank/DDBJ whole genome shotgun (WGS) entry which is preliminary data.</text>
</comment>
<accession>A0A8T0H8Z2</accession>
<dbReference type="EMBL" id="CM026428">
    <property type="protein sequence ID" value="KAG0567314.1"/>
    <property type="molecule type" value="Genomic_DNA"/>
</dbReference>
<dbReference type="InterPro" id="IPR033264">
    <property type="entry name" value="BZR"/>
</dbReference>
<protein>
    <recommendedName>
        <fullName evidence="6">BES1/BZR1 plant transcription factor N-terminal domain-containing protein</fullName>
    </recommendedName>
</protein>
<proteinExistence type="inferred from homology"/>
<organism evidence="7 8">
    <name type="scientific">Ceratodon purpureus</name>
    <name type="common">Fire moss</name>
    <name type="synonym">Dicranum purpureum</name>
    <dbReference type="NCBI Taxonomy" id="3225"/>
    <lineage>
        <taxon>Eukaryota</taxon>
        <taxon>Viridiplantae</taxon>
        <taxon>Streptophyta</taxon>
        <taxon>Embryophyta</taxon>
        <taxon>Bryophyta</taxon>
        <taxon>Bryophytina</taxon>
        <taxon>Bryopsida</taxon>
        <taxon>Dicranidae</taxon>
        <taxon>Pseudoditrichales</taxon>
        <taxon>Ditrichaceae</taxon>
        <taxon>Ceratodon</taxon>
    </lineage>
</organism>
<dbReference type="EMBL" id="CM026428">
    <property type="protein sequence ID" value="KAG0567313.1"/>
    <property type="molecule type" value="Genomic_DNA"/>
</dbReference>
<evidence type="ECO:0000256" key="3">
    <source>
        <dbReference type="ARBA" id="ARBA00023125"/>
    </source>
</evidence>
<sequence>MTSGTRLPTWKERENNKRRERRRRAIAAKIFAGLRLYGNYKLPKHCDNNEVLKAVCAEAGWTVEEDGTTYRKGMTRPGENTDTSISPPDATSPSNSYHGASESLIPWLKGLGTSNGSGPLSTSSSGGLPPLHTYPGSSSAPVTPPISSPRAFPVKPEWDSGAFPPAWTQYPSLAAAAVAAQASNQASTHFLVSCCDTPTGARTPVEGTTPCSEPVTLPATALEFANVCSPNSTKWANGIRVQNGASSSDASFAGHQWRNGPMIQKSISVPVSPVSSRMRSFMGERLTRCPSELDLSACPVQQKLGALWELDRVPETVGTKRKVTADDLELTLGNSSLRAL</sequence>
<feature type="region of interest" description="Disordered" evidence="5">
    <location>
        <begin position="68"/>
        <end position="99"/>
    </location>
</feature>
<dbReference type="InterPro" id="IPR008540">
    <property type="entry name" value="BES1_N"/>
</dbReference>
<feature type="region of interest" description="Disordered" evidence="5">
    <location>
        <begin position="1"/>
        <end position="21"/>
    </location>
</feature>
<evidence type="ECO:0000256" key="2">
    <source>
        <dbReference type="ARBA" id="ARBA00023015"/>
    </source>
</evidence>
<keyword evidence="8" id="KW-1185">Reference proteome</keyword>
<dbReference type="AlphaFoldDB" id="A0A8T0H8Z2"/>
<keyword evidence="4" id="KW-0804">Transcription</keyword>
<dbReference type="GO" id="GO:0003700">
    <property type="term" value="F:DNA-binding transcription factor activity"/>
    <property type="evidence" value="ECO:0007669"/>
    <property type="project" value="InterPro"/>
</dbReference>
<evidence type="ECO:0000313" key="7">
    <source>
        <dbReference type="EMBL" id="KAG0567315.1"/>
    </source>
</evidence>
<dbReference type="Proteomes" id="UP000822688">
    <property type="component" value="Chromosome 7"/>
</dbReference>
<keyword evidence="3" id="KW-0238">DNA-binding</keyword>
<dbReference type="Pfam" id="PF05687">
    <property type="entry name" value="BES1_N"/>
    <property type="match status" value="1"/>
</dbReference>
<gene>
    <name evidence="7" type="ORF">KC19_7G125800</name>
</gene>
<feature type="region of interest" description="Disordered" evidence="5">
    <location>
        <begin position="115"/>
        <end position="150"/>
    </location>
</feature>
<comment type="similarity">
    <text evidence="1">Belongs to the BZR/LAT61 family.</text>
</comment>
<dbReference type="OrthoDB" id="1907033at2759"/>
<feature type="compositionally biased region" description="Low complexity" evidence="5">
    <location>
        <begin position="115"/>
        <end position="131"/>
    </location>
</feature>
<dbReference type="GO" id="GO:0009742">
    <property type="term" value="P:brassinosteroid mediated signaling pathway"/>
    <property type="evidence" value="ECO:0007669"/>
    <property type="project" value="InterPro"/>
</dbReference>
<dbReference type="EMBL" id="CM026428">
    <property type="protein sequence ID" value="KAG0567315.1"/>
    <property type="molecule type" value="Genomic_DNA"/>
</dbReference>
<evidence type="ECO:0000256" key="4">
    <source>
        <dbReference type="ARBA" id="ARBA00023163"/>
    </source>
</evidence>
<dbReference type="PANTHER" id="PTHR31506:SF2">
    <property type="entry name" value="BES1_BZR1 HOMOLOG PROTEIN 3"/>
    <property type="match status" value="1"/>
</dbReference>
<reference evidence="7" key="1">
    <citation type="submission" date="2020-06" db="EMBL/GenBank/DDBJ databases">
        <title>WGS assembly of Ceratodon purpureus strain R40.</title>
        <authorList>
            <person name="Carey S.B."/>
            <person name="Jenkins J."/>
            <person name="Shu S."/>
            <person name="Lovell J.T."/>
            <person name="Sreedasyam A."/>
            <person name="Maumus F."/>
            <person name="Tiley G.P."/>
            <person name="Fernandez-Pozo N."/>
            <person name="Barry K."/>
            <person name="Chen C."/>
            <person name="Wang M."/>
            <person name="Lipzen A."/>
            <person name="Daum C."/>
            <person name="Saski C.A."/>
            <person name="Payton A.C."/>
            <person name="Mcbreen J.C."/>
            <person name="Conrad R.E."/>
            <person name="Kollar L.M."/>
            <person name="Olsson S."/>
            <person name="Huttunen S."/>
            <person name="Landis J.B."/>
            <person name="Wickett N.J."/>
            <person name="Johnson M.G."/>
            <person name="Rensing S.A."/>
            <person name="Grimwood J."/>
            <person name="Schmutz J."/>
            <person name="Mcdaniel S.F."/>
        </authorList>
    </citation>
    <scope>NUCLEOTIDE SEQUENCE</scope>
    <source>
        <strain evidence="7">R40</strain>
    </source>
</reference>
<evidence type="ECO:0000256" key="1">
    <source>
        <dbReference type="ARBA" id="ARBA00005909"/>
    </source>
</evidence>